<evidence type="ECO:0000313" key="3">
    <source>
        <dbReference type="Proteomes" id="UP000319094"/>
    </source>
</evidence>
<evidence type="ECO:0000313" key="2">
    <source>
        <dbReference type="EMBL" id="TQL44717.1"/>
    </source>
</evidence>
<accession>A0A542Y9I4</accession>
<dbReference type="Proteomes" id="UP000319094">
    <property type="component" value="Unassembled WGS sequence"/>
</dbReference>
<evidence type="ECO:0000256" key="1">
    <source>
        <dbReference type="SAM" id="Phobius"/>
    </source>
</evidence>
<keyword evidence="1" id="KW-0812">Transmembrane</keyword>
<organism evidence="2 3">
    <name type="scientific">Leucobacter komagatae</name>
    <dbReference type="NCBI Taxonomy" id="55969"/>
    <lineage>
        <taxon>Bacteria</taxon>
        <taxon>Bacillati</taxon>
        <taxon>Actinomycetota</taxon>
        <taxon>Actinomycetes</taxon>
        <taxon>Micrococcales</taxon>
        <taxon>Microbacteriaceae</taxon>
        <taxon>Leucobacter</taxon>
    </lineage>
</organism>
<comment type="caution">
    <text evidence="2">The sequence shown here is derived from an EMBL/GenBank/DDBJ whole genome shotgun (WGS) entry which is preliminary data.</text>
</comment>
<keyword evidence="1" id="KW-1133">Transmembrane helix</keyword>
<protein>
    <submittedName>
        <fullName evidence="2">Uncharacterized protein</fullName>
    </submittedName>
</protein>
<dbReference type="EMBL" id="VFON01000001">
    <property type="protein sequence ID" value="TQL44717.1"/>
    <property type="molecule type" value="Genomic_DNA"/>
</dbReference>
<proteinExistence type="predicted"/>
<gene>
    <name evidence="2" type="ORF">FB468_2785</name>
</gene>
<sequence length="880" mass="94306">MSLPISAPPDTMPPPGRTSTRFAAMLTILLMLISGLFFIPTPAQAATLGVGYGNEDLWLGSFSSHGRQAYCMDLDALPPWGNTQHPELKTTLDSLSATELARLNYVMGRWGESSDPNITAAVQMYVWDVADHGNYVGRGGDGHFITRVPANVQGTVLGNLAAMRDAAAANATVNPSVRMSVTMDDQYQGQLTISANPGSLSGVVSLNHATFSDGSTSATLGPGTHRIVGIPPEGAPEYRVQASFTASHVGLGAGVDLFYTPGEQRILASASFKPLLVTAQSPVIPLDFQPVIETVVDAKFVQAGDVFTDKLNVTVTKHSWIKVNGSAVPVLAEGTLYGPFDAQPAEANAPPEGGPVLGTESLTLTHPGNYVSPGTLTAPESGFYTWVWKIDKTKQGANAKYLTDSFADRFGRVAETSATPFQPEAVSQANGRLVTPGDRVTDTITVSSTNGAWLKHNGEPIPVVFEGTAYQVPGTLPPVRGAEVPAGAVPIGTVQVTATGPGEYESPEVVLPDAGFVTWVWEVKKSSQPEWVRLYLAADWQDEYGINIESHSVRWPLTITSEVREYNVHKNGRAFDRITVTGFPDNHPEFTGDGYWGPDEQELEHTVYGPFQTDAELTDDLDLSDTPVLTRITTPAKNGVYDIGYTDEDRIQPTEAGYYVIVTRFAGDDRVQPFTSSPADIWERFYVPGDEQPVSVITQATPVAGVGEEFDDAALVQGSKVPAGAYLVFRAYGPHDPDAEPVCEAPFFTSEKIHVTQAGIYRSGKTSVDRAGHVYWVETLYDATGKVIAEGKCGAPGETTVVTETPPEVPPVPEQPGLPEKPSELAVTGGGFPWLIAAGGVVALLAAGVTLWFGRRLALLRERNGYVREEDTGIEDLMNQ</sequence>
<keyword evidence="3" id="KW-1185">Reference proteome</keyword>
<name>A0A542Y9I4_9MICO</name>
<reference evidence="2 3" key="1">
    <citation type="submission" date="2019-06" db="EMBL/GenBank/DDBJ databases">
        <title>Sequencing the genomes of 1000 actinobacteria strains.</title>
        <authorList>
            <person name="Klenk H.-P."/>
        </authorList>
    </citation>
    <scope>NUCLEOTIDE SEQUENCE [LARGE SCALE GENOMIC DNA]</scope>
    <source>
        <strain evidence="2 3">DSM 8803</strain>
    </source>
</reference>
<feature type="transmembrane region" description="Helical" evidence="1">
    <location>
        <begin position="831"/>
        <end position="853"/>
    </location>
</feature>
<dbReference type="RefSeq" id="WP_246055899.1">
    <property type="nucleotide sequence ID" value="NZ_BAAAUY010000006.1"/>
</dbReference>
<keyword evidence="1" id="KW-0472">Membrane</keyword>
<dbReference type="AlphaFoldDB" id="A0A542Y9I4"/>